<dbReference type="InterPro" id="IPR000595">
    <property type="entry name" value="cNMP-bd_dom"/>
</dbReference>
<comment type="caution">
    <text evidence="3">The sequence shown here is derived from an EMBL/GenBank/DDBJ whole genome shotgun (WGS) entry which is preliminary data.</text>
</comment>
<evidence type="ECO:0000259" key="2">
    <source>
        <dbReference type="PROSITE" id="PS50042"/>
    </source>
</evidence>
<keyword evidence="3" id="KW-0407">Ion channel</keyword>
<name>A0A0L7LFG2_OPEBR</name>
<organism evidence="3 4">
    <name type="scientific">Operophtera brumata</name>
    <name type="common">Winter moth</name>
    <name type="synonym">Phalaena brumata</name>
    <dbReference type="NCBI Taxonomy" id="104452"/>
    <lineage>
        <taxon>Eukaryota</taxon>
        <taxon>Metazoa</taxon>
        <taxon>Ecdysozoa</taxon>
        <taxon>Arthropoda</taxon>
        <taxon>Hexapoda</taxon>
        <taxon>Insecta</taxon>
        <taxon>Pterygota</taxon>
        <taxon>Neoptera</taxon>
        <taxon>Endopterygota</taxon>
        <taxon>Lepidoptera</taxon>
        <taxon>Glossata</taxon>
        <taxon>Ditrysia</taxon>
        <taxon>Geometroidea</taxon>
        <taxon>Geometridae</taxon>
        <taxon>Larentiinae</taxon>
        <taxon>Operophtera</taxon>
    </lineage>
</organism>
<dbReference type="GO" id="GO:0042391">
    <property type="term" value="P:regulation of membrane potential"/>
    <property type="evidence" value="ECO:0007669"/>
    <property type="project" value="TreeGrafter"/>
</dbReference>
<dbReference type="SUPFAM" id="SSF51206">
    <property type="entry name" value="cAMP-binding domain-like"/>
    <property type="match status" value="1"/>
</dbReference>
<feature type="domain" description="Cyclic nucleotide-binding" evidence="2">
    <location>
        <begin position="130"/>
        <end position="248"/>
    </location>
</feature>
<dbReference type="Gene3D" id="2.60.120.10">
    <property type="entry name" value="Jelly Rolls"/>
    <property type="match status" value="1"/>
</dbReference>
<keyword evidence="1" id="KW-0812">Transmembrane</keyword>
<dbReference type="Proteomes" id="UP000037510">
    <property type="component" value="Unassembled WGS sequence"/>
</dbReference>
<evidence type="ECO:0000313" key="4">
    <source>
        <dbReference type="Proteomes" id="UP000037510"/>
    </source>
</evidence>
<accession>A0A0L7LFG2</accession>
<dbReference type="Gene3D" id="1.10.287.630">
    <property type="entry name" value="Helix hairpin bin"/>
    <property type="match status" value="1"/>
</dbReference>
<evidence type="ECO:0000313" key="3">
    <source>
        <dbReference type="EMBL" id="KOB74140.1"/>
    </source>
</evidence>
<dbReference type="PROSITE" id="PS50042">
    <property type="entry name" value="CNMP_BINDING_3"/>
    <property type="match status" value="1"/>
</dbReference>
<reference evidence="3 4" key="1">
    <citation type="journal article" date="2015" name="Genome Biol. Evol.">
        <title>The genome of winter moth (Operophtera brumata) provides a genomic perspective on sexual dimorphism and phenology.</title>
        <authorList>
            <person name="Derks M.F."/>
            <person name="Smit S."/>
            <person name="Salis L."/>
            <person name="Schijlen E."/>
            <person name="Bossers A."/>
            <person name="Mateman C."/>
            <person name="Pijl A.S."/>
            <person name="de Ridder D."/>
            <person name="Groenen M.A."/>
            <person name="Visser M.E."/>
            <person name="Megens H.J."/>
        </authorList>
    </citation>
    <scope>NUCLEOTIDE SEQUENCE [LARGE SCALE GENOMIC DNA]</scope>
    <source>
        <strain evidence="3">WM2013NL</strain>
        <tissue evidence="3">Head and thorax</tissue>
    </source>
</reference>
<protein>
    <submittedName>
        <fullName evidence="3">Putative Voltage and ligand gated potassium channel</fullName>
    </submittedName>
</protein>
<keyword evidence="3" id="KW-0813">Transport</keyword>
<sequence>MFYFYWIVILVYLLSLNSLRFVTCYSLALLVLSFRSNNVFQHGVSQLRKFLNAERVEKTLIDKASAHFTYWWTRTKGVNIHHLINERIGVVLRQDLNYYFFKTTFTALDTLLLGGELLSQQLACSSTTIFVLPGHEIIRENDISSHVYVVHRGKVIISQDGEKVITLTKVTMLLLLDVIVSVSGVFCPVRVLKASPMIVGVEKQRVHTKGCIFGQLNSASNHPVRVSAISDGYADLLQIHVKQFQGIIDDEVKNQIL</sequence>
<dbReference type="PANTHER" id="PTHR10217:SF548">
    <property type="entry name" value="GH12235P"/>
    <property type="match status" value="1"/>
</dbReference>
<keyword evidence="4" id="KW-1185">Reference proteome</keyword>
<dbReference type="InterPro" id="IPR018490">
    <property type="entry name" value="cNMP-bd_dom_sf"/>
</dbReference>
<dbReference type="PANTHER" id="PTHR10217">
    <property type="entry name" value="VOLTAGE AND LIGAND GATED POTASSIUM CHANNEL"/>
    <property type="match status" value="1"/>
</dbReference>
<keyword evidence="1" id="KW-0472">Membrane</keyword>
<dbReference type="GO" id="GO:0005886">
    <property type="term" value="C:plasma membrane"/>
    <property type="evidence" value="ECO:0007669"/>
    <property type="project" value="TreeGrafter"/>
</dbReference>
<keyword evidence="1" id="KW-1133">Transmembrane helix</keyword>
<feature type="transmembrane region" description="Helical" evidence="1">
    <location>
        <begin position="6"/>
        <end position="32"/>
    </location>
</feature>
<dbReference type="InterPro" id="IPR050818">
    <property type="entry name" value="KCNH_animal-type"/>
</dbReference>
<dbReference type="InterPro" id="IPR014710">
    <property type="entry name" value="RmlC-like_jellyroll"/>
</dbReference>
<dbReference type="GO" id="GO:0005242">
    <property type="term" value="F:inward rectifier potassium channel activity"/>
    <property type="evidence" value="ECO:0007669"/>
    <property type="project" value="TreeGrafter"/>
</dbReference>
<dbReference type="AlphaFoldDB" id="A0A0L7LFG2"/>
<dbReference type="EMBL" id="JTDY01001343">
    <property type="protein sequence ID" value="KOB74140.1"/>
    <property type="molecule type" value="Genomic_DNA"/>
</dbReference>
<gene>
    <name evidence="3" type="ORF">OBRU01_02754</name>
</gene>
<proteinExistence type="predicted"/>
<evidence type="ECO:0000256" key="1">
    <source>
        <dbReference type="SAM" id="Phobius"/>
    </source>
</evidence>
<keyword evidence="3" id="KW-0406">Ion transport</keyword>